<dbReference type="PANTHER" id="PTHR31018">
    <property type="entry name" value="SPORULATION-SPECIFIC PROTEIN-RELATED"/>
    <property type="match status" value="1"/>
</dbReference>
<evidence type="ECO:0008006" key="7">
    <source>
        <dbReference type="Google" id="ProtNLM"/>
    </source>
</evidence>
<name>A0ABT3CP47_9BACT</name>
<sequence>MRKKLLTVLAMSSIYLLSGCVGDEIDDMQKQIDTLEEKVTDLEASQQEALLAAIAALETSIAELEATGSEQYTALLENLATMEEEIQSNASAIYYGNLLTQEDYDAMTAQGASIVTGKVIASKSAHITALADIKLIGGELVLTVSESASLPMLENVGENLVITGSTGDAAIEFGALTSVGGSFEVIDNAGLATLTADALVLVNDELHTENNSALTSLSFANLDMVEEVYINEYWSEDPRGVGISGISSIDLSYVNVVGDANIMYVGGGSLTLGNIGGGFKSIYNELTSIEITSESIGGDFIVEYNGVLENLLVDGIKTINGNLSVSFNDNGYYWDATEKTGLVTMPAFEALEYVGGDFKIDTNNQLTSMESFNAVTEIQGTNISISSNSTGMDLVNVLNALTTTGPNQYSNANIFIFQQTNWFDGFAALTIAADVSITINKPTDGGGGIGIGFRTTATTDVAKLEGFDALTEVKTLSINATELTEFNAFGALNNFLNYQTYLSLYMPSDSNVSMCSMEPILAKIKNGDFDVSWSTDRKAYFSFNWSEVDRDTAYDQLTAGCTL</sequence>
<organism evidence="5 6">
    <name type="scientific">Reichenbachiella ulvae</name>
    <dbReference type="NCBI Taxonomy" id="2980104"/>
    <lineage>
        <taxon>Bacteria</taxon>
        <taxon>Pseudomonadati</taxon>
        <taxon>Bacteroidota</taxon>
        <taxon>Cytophagia</taxon>
        <taxon>Cytophagales</taxon>
        <taxon>Reichenbachiellaceae</taxon>
        <taxon>Reichenbachiella</taxon>
    </lineage>
</organism>
<feature type="coiled-coil region" evidence="4">
    <location>
        <begin position="25"/>
        <end position="67"/>
    </location>
</feature>
<dbReference type="PANTHER" id="PTHR31018:SF3">
    <property type="entry name" value="RECEPTOR PROTEIN-TYROSINE KINASE"/>
    <property type="match status" value="1"/>
</dbReference>
<comment type="caution">
    <text evidence="5">The sequence shown here is derived from an EMBL/GenBank/DDBJ whole genome shotgun (WGS) entry which is preliminary data.</text>
</comment>
<evidence type="ECO:0000313" key="5">
    <source>
        <dbReference type="EMBL" id="MCV9385230.1"/>
    </source>
</evidence>
<accession>A0ABT3CP47</accession>
<evidence type="ECO:0000256" key="3">
    <source>
        <dbReference type="ARBA" id="ARBA00023180"/>
    </source>
</evidence>
<dbReference type="RefSeq" id="WP_264136023.1">
    <property type="nucleotide sequence ID" value="NZ_JAOYOD010000001.1"/>
</dbReference>
<evidence type="ECO:0000256" key="4">
    <source>
        <dbReference type="SAM" id="Coils"/>
    </source>
</evidence>
<evidence type="ECO:0000313" key="6">
    <source>
        <dbReference type="Proteomes" id="UP001300692"/>
    </source>
</evidence>
<keyword evidence="3" id="KW-0325">Glycoprotein</keyword>
<comment type="subcellular location">
    <subcellularLocation>
        <location evidence="1">Cell envelope</location>
    </subcellularLocation>
</comment>
<dbReference type="InterPro" id="IPR051648">
    <property type="entry name" value="CWI-Assembly_Regulator"/>
</dbReference>
<gene>
    <name evidence="5" type="ORF">N7U62_01070</name>
</gene>
<reference evidence="5 6" key="1">
    <citation type="submission" date="2022-10" db="EMBL/GenBank/DDBJ databases">
        <title>Comparative genomics and taxonomic characterization of three novel marine species of genus Reichenbachiella exhibiting antioxidant and polysaccharide degradation activities.</title>
        <authorList>
            <person name="Muhammad N."/>
            <person name="Lee Y.-J."/>
            <person name="Ko J."/>
            <person name="Kim S.-G."/>
        </authorList>
    </citation>
    <scope>NUCLEOTIDE SEQUENCE [LARGE SCALE GENOMIC DNA]</scope>
    <source>
        <strain evidence="5 6">ABR2-5</strain>
    </source>
</reference>
<evidence type="ECO:0000256" key="2">
    <source>
        <dbReference type="ARBA" id="ARBA00022729"/>
    </source>
</evidence>
<dbReference type="EMBL" id="JAOYOD010000001">
    <property type="protein sequence ID" value="MCV9385230.1"/>
    <property type="molecule type" value="Genomic_DNA"/>
</dbReference>
<dbReference type="PROSITE" id="PS51257">
    <property type="entry name" value="PROKAR_LIPOPROTEIN"/>
    <property type="match status" value="1"/>
</dbReference>
<protein>
    <recommendedName>
        <fullName evidence="7">Receptor L-domain domain-containing protein</fullName>
    </recommendedName>
</protein>
<proteinExistence type="predicted"/>
<evidence type="ECO:0000256" key="1">
    <source>
        <dbReference type="ARBA" id="ARBA00004196"/>
    </source>
</evidence>
<keyword evidence="4" id="KW-0175">Coiled coil</keyword>
<dbReference type="Proteomes" id="UP001300692">
    <property type="component" value="Unassembled WGS sequence"/>
</dbReference>
<keyword evidence="2" id="KW-0732">Signal</keyword>
<keyword evidence="6" id="KW-1185">Reference proteome</keyword>
<dbReference type="SUPFAM" id="SSF52058">
    <property type="entry name" value="L domain-like"/>
    <property type="match status" value="1"/>
</dbReference>